<keyword evidence="1" id="KW-1133">Transmembrane helix</keyword>
<proteinExistence type="predicted"/>
<sequence>MVKALISMMPVRDVVMLNLWIMWLCLALRLRLFGSKLVALTLMMPVRNVVMLNLWIMWLCLALRLKPFGSKLVGTAASPTHMIQTADNFLQHWVERTEGAPNVVNDFRASWSRPELSVLKCNVDAATFSNADCTSFTTVLRDHDGQFIRGLSGFVDTILEP</sequence>
<gene>
    <name evidence="2" type="ORF">GOBAR_AA26094</name>
</gene>
<dbReference type="Proteomes" id="UP000239757">
    <property type="component" value="Unassembled WGS sequence"/>
</dbReference>
<evidence type="ECO:0000256" key="1">
    <source>
        <dbReference type="SAM" id="Phobius"/>
    </source>
</evidence>
<evidence type="ECO:0008006" key="4">
    <source>
        <dbReference type="Google" id="ProtNLM"/>
    </source>
</evidence>
<protein>
    <recommendedName>
        <fullName evidence="4">RNase H type-1 domain-containing protein</fullName>
    </recommendedName>
</protein>
<accession>A0A2P5WU18</accession>
<reference evidence="2 3" key="1">
    <citation type="submission" date="2015-01" db="EMBL/GenBank/DDBJ databases">
        <title>Genome of allotetraploid Gossypium barbadense reveals genomic plasticity and fiber elongation in cotton evolution.</title>
        <authorList>
            <person name="Chen X."/>
            <person name="Liu X."/>
            <person name="Zhao B."/>
            <person name="Zheng H."/>
            <person name="Hu Y."/>
            <person name="Lu G."/>
            <person name="Yang C."/>
            <person name="Chen J."/>
            <person name="Shan C."/>
            <person name="Zhang L."/>
            <person name="Zhou Y."/>
            <person name="Wang L."/>
            <person name="Guo W."/>
            <person name="Bai Y."/>
            <person name="Ruan J."/>
            <person name="Shangguan X."/>
            <person name="Mao Y."/>
            <person name="Jiang J."/>
            <person name="Zhu Y."/>
            <person name="Lei J."/>
            <person name="Kang H."/>
            <person name="Chen S."/>
            <person name="He X."/>
            <person name="Wang R."/>
            <person name="Wang Y."/>
            <person name="Chen J."/>
            <person name="Wang L."/>
            <person name="Yu S."/>
            <person name="Wang B."/>
            <person name="Wei J."/>
            <person name="Song S."/>
            <person name="Lu X."/>
            <person name="Gao Z."/>
            <person name="Gu W."/>
            <person name="Deng X."/>
            <person name="Ma D."/>
            <person name="Wang S."/>
            <person name="Liang W."/>
            <person name="Fang L."/>
            <person name="Cai C."/>
            <person name="Zhu X."/>
            <person name="Zhou B."/>
            <person name="Zhang Y."/>
            <person name="Chen Z."/>
            <person name="Xu S."/>
            <person name="Zhu R."/>
            <person name="Wang S."/>
            <person name="Zhang T."/>
            <person name="Zhao G."/>
        </authorList>
    </citation>
    <scope>NUCLEOTIDE SEQUENCE [LARGE SCALE GENOMIC DNA]</scope>
    <source>
        <strain evidence="3">cv. Xinhai21</strain>
        <tissue evidence="2">Leaf</tissue>
    </source>
</reference>
<name>A0A2P5WU18_GOSBA</name>
<evidence type="ECO:0000313" key="2">
    <source>
        <dbReference type="EMBL" id="PPR94577.1"/>
    </source>
</evidence>
<evidence type="ECO:0000313" key="3">
    <source>
        <dbReference type="Proteomes" id="UP000239757"/>
    </source>
</evidence>
<keyword evidence="1" id="KW-0472">Membrane</keyword>
<dbReference type="OrthoDB" id="958619at2759"/>
<organism evidence="2 3">
    <name type="scientific">Gossypium barbadense</name>
    <name type="common">Sea Island cotton</name>
    <name type="synonym">Hibiscus barbadensis</name>
    <dbReference type="NCBI Taxonomy" id="3634"/>
    <lineage>
        <taxon>Eukaryota</taxon>
        <taxon>Viridiplantae</taxon>
        <taxon>Streptophyta</taxon>
        <taxon>Embryophyta</taxon>
        <taxon>Tracheophyta</taxon>
        <taxon>Spermatophyta</taxon>
        <taxon>Magnoliopsida</taxon>
        <taxon>eudicotyledons</taxon>
        <taxon>Gunneridae</taxon>
        <taxon>Pentapetalae</taxon>
        <taxon>rosids</taxon>
        <taxon>malvids</taxon>
        <taxon>Malvales</taxon>
        <taxon>Malvaceae</taxon>
        <taxon>Malvoideae</taxon>
        <taxon>Gossypium</taxon>
    </lineage>
</organism>
<feature type="transmembrane region" description="Helical" evidence="1">
    <location>
        <begin position="44"/>
        <end position="63"/>
    </location>
</feature>
<dbReference type="EMBL" id="KZ666484">
    <property type="protein sequence ID" value="PPR94577.1"/>
    <property type="molecule type" value="Genomic_DNA"/>
</dbReference>
<keyword evidence="1" id="KW-0812">Transmembrane</keyword>
<dbReference type="AlphaFoldDB" id="A0A2P5WU18"/>